<evidence type="ECO:0000313" key="3">
    <source>
        <dbReference type="EMBL" id="KEP50464.1"/>
    </source>
</evidence>
<evidence type="ECO:0000259" key="2">
    <source>
        <dbReference type="Pfam" id="PF10419"/>
    </source>
</evidence>
<feature type="domain" description="Transcription factor TFIIIC triple barrel" evidence="2">
    <location>
        <begin position="17"/>
        <end position="78"/>
    </location>
</feature>
<dbReference type="Pfam" id="PF10419">
    <property type="entry name" value="TFIIIC_sub6"/>
    <property type="match status" value="1"/>
</dbReference>
<feature type="compositionally biased region" description="Basic residues" evidence="1">
    <location>
        <begin position="121"/>
        <end position="141"/>
    </location>
</feature>
<comment type="caution">
    <text evidence="3">The sequence shown here is derived from an EMBL/GenBank/DDBJ whole genome shotgun (WGS) entry which is preliminary data.</text>
</comment>
<dbReference type="EMBL" id="AZST01000251">
    <property type="protein sequence ID" value="KEP50464.1"/>
    <property type="molecule type" value="Genomic_DNA"/>
</dbReference>
<dbReference type="GO" id="GO:0006383">
    <property type="term" value="P:transcription by RNA polymerase III"/>
    <property type="evidence" value="ECO:0007669"/>
    <property type="project" value="InterPro"/>
</dbReference>
<evidence type="ECO:0000256" key="1">
    <source>
        <dbReference type="SAM" id="MobiDB-lite"/>
    </source>
</evidence>
<protein>
    <submittedName>
        <fullName evidence="3">Tfiiic subunit</fullName>
    </submittedName>
</protein>
<name>A0A074RU78_9AGAM</name>
<feature type="region of interest" description="Disordered" evidence="1">
    <location>
        <begin position="99"/>
        <end position="147"/>
    </location>
</feature>
<dbReference type="AlphaFoldDB" id="A0A074RU78"/>
<accession>A0A074RU78</accession>
<keyword evidence="4" id="KW-1185">Reference proteome</keyword>
<organism evidence="3 4">
    <name type="scientific">Rhizoctonia solani 123E</name>
    <dbReference type="NCBI Taxonomy" id="1423351"/>
    <lineage>
        <taxon>Eukaryota</taxon>
        <taxon>Fungi</taxon>
        <taxon>Dikarya</taxon>
        <taxon>Basidiomycota</taxon>
        <taxon>Agaricomycotina</taxon>
        <taxon>Agaricomycetes</taxon>
        <taxon>Cantharellales</taxon>
        <taxon>Ceratobasidiaceae</taxon>
        <taxon>Rhizoctonia</taxon>
    </lineage>
</organism>
<dbReference type="OrthoDB" id="1877767at2759"/>
<dbReference type="InterPro" id="IPR042771">
    <property type="entry name" value="GTF3C6-like"/>
</dbReference>
<proteinExistence type="predicted"/>
<reference evidence="3 4" key="1">
    <citation type="submission" date="2013-12" db="EMBL/GenBank/DDBJ databases">
        <authorList>
            <person name="Cubeta M."/>
            <person name="Pakala S."/>
            <person name="Fedorova N."/>
            <person name="Thomas E."/>
            <person name="Dean R."/>
            <person name="Jabaji S."/>
            <person name="Neate S."/>
            <person name="Toda T."/>
            <person name="Tavantzis S."/>
            <person name="Vilgalys R."/>
            <person name="Bharathan N."/>
            <person name="Pakala S."/>
            <person name="Losada L.S."/>
            <person name="Zafar N."/>
            <person name="Nierman W."/>
        </authorList>
    </citation>
    <scope>NUCLEOTIDE SEQUENCE [LARGE SCALE GENOMIC DNA]</scope>
    <source>
        <strain evidence="3 4">123E</strain>
    </source>
</reference>
<dbReference type="PANTHER" id="PTHR21860:SF2">
    <property type="entry name" value="GENERAL TRANSCRIPTION FACTOR 3C POLYPEPTIDE 6"/>
    <property type="match status" value="1"/>
</dbReference>
<dbReference type="InterPro" id="IPR019481">
    <property type="entry name" value="TFIIIC_triple_barrel"/>
</dbReference>
<evidence type="ECO:0000313" key="4">
    <source>
        <dbReference type="Proteomes" id="UP000027456"/>
    </source>
</evidence>
<dbReference type="GO" id="GO:0000127">
    <property type="term" value="C:transcription factor TFIIIC complex"/>
    <property type="evidence" value="ECO:0007669"/>
    <property type="project" value="TreeGrafter"/>
</dbReference>
<sequence length="147" mass="15857">MTSPYAGLTRSSLRPIEEDETHYLTLDLGAVDPSLLAHCPSIRLIGLETPTPFLQFGDLVFQGIHTHTLGTELVLDTRGVIAQSEHKVLFNPVQLIPKAETETAAEPGPDPQSHDPAGPAPKRRGRGRARGHGRGRARAKKRAGDSS</sequence>
<dbReference type="HOGENOM" id="CLU_1769164_0_0_1"/>
<dbReference type="Proteomes" id="UP000027456">
    <property type="component" value="Unassembled WGS sequence"/>
</dbReference>
<dbReference type="STRING" id="1423351.A0A074RU78"/>
<dbReference type="PANTHER" id="PTHR21860">
    <property type="entry name" value="TRANSCRIPTION INITIATION FACTOR IIIC TFIIIC , POLYPEPTIDE 6-RELATED"/>
    <property type="match status" value="1"/>
</dbReference>
<gene>
    <name evidence="3" type="ORF">V565_079470</name>
</gene>
<dbReference type="Gene3D" id="2.60.40.4370">
    <property type="match status" value="1"/>
</dbReference>